<dbReference type="AlphaFoldDB" id="A0AAD5M0D0"/>
<organism evidence="1 2">
    <name type="scientific">Parelaphostrongylus tenuis</name>
    <name type="common">Meningeal worm</name>
    <dbReference type="NCBI Taxonomy" id="148309"/>
    <lineage>
        <taxon>Eukaryota</taxon>
        <taxon>Metazoa</taxon>
        <taxon>Ecdysozoa</taxon>
        <taxon>Nematoda</taxon>
        <taxon>Chromadorea</taxon>
        <taxon>Rhabditida</taxon>
        <taxon>Rhabditina</taxon>
        <taxon>Rhabditomorpha</taxon>
        <taxon>Strongyloidea</taxon>
        <taxon>Metastrongylidae</taxon>
        <taxon>Parelaphostrongylus</taxon>
    </lineage>
</organism>
<evidence type="ECO:0000313" key="2">
    <source>
        <dbReference type="Proteomes" id="UP001196413"/>
    </source>
</evidence>
<gene>
    <name evidence="1" type="ORF">KIN20_003541</name>
</gene>
<protein>
    <submittedName>
        <fullName evidence="1">Uncharacterized protein</fullName>
    </submittedName>
</protein>
<reference evidence="1" key="1">
    <citation type="submission" date="2021-06" db="EMBL/GenBank/DDBJ databases">
        <title>Parelaphostrongylus tenuis whole genome reference sequence.</title>
        <authorList>
            <person name="Garwood T.J."/>
            <person name="Larsen P.A."/>
            <person name="Fountain-Jones N.M."/>
            <person name="Garbe J.R."/>
            <person name="Macchietto M.G."/>
            <person name="Kania S.A."/>
            <person name="Gerhold R.W."/>
            <person name="Richards J.E."/>
            <person name="Wolf T.M."/>
        </authorList>
    </citation>
    <scope>NUCLEOTIDE SEQUENCE</scope>
    <source>
        <strain evidence="1">MNPRO001-30</strain>
        <tissue evidence="1">Meninges</tissue>
    </source>
</reference>
<keyword evidence="2" id="KW-1185">Reference proteome</keyword>
<sequence>MMMISKCKAISAYQLISFKKFKTEDDGNRRNLHEIMGQMDTHRPEKFRRAVNVKNSVNNRHGRYTSPSRVTFNSMMPGRNSII</sequence>
<dbReference type="Proteomes" id="UP001196413">
    <property type="component" value="Unassembled WGS sequence"/>
</dbReference>
<comment type="caution">
    <text evidence="1">The sequence shown here is derived from an EMBL/GenBank/DDBJ whole genome shotgun (WGS) entry which is preliminary data.</text>
</comment>
<proteinExistence type="predicted"/>
<accession>A0AAD5M0D0</accession>
<name>A0AAD5M0D0_PARTN</name>
<dbReference type="EMBL" id="JAHQIW010000470">
    <property type="protein sequence ID" value="KAJ1348278.1"/>
    <property type="molecule type" value="Genomic_DNA"/>
</dbReference>
<evidence type="ECO:0000313" key="1">
    <source>
        <dbReference type="EMBL" id="KAJ1348278.1"/>
    </source>
</evidence>